<accession>A0ABV0J6L2</accession>
<dbReference type="EC" id="2.7.13.3" evidence="2"/>
<keyword evidence="6" id="KW-1185">Reference proteome</keyword>
<comment type="caution">
    <text evidence="5">The sequence shown here is derived from an EMBL/GenBank/DDBJ whole genome shotgun (WGS) entry which is preliminary data.</text>
</comment>
<dbReference type="InterPro" id="IPR003661">
    <property type="entry name" value="HisK_dim/P_dom"/>
</dbReference>
<evidence type="ECO:0000259" key="4">
    <source>
        <dbReference type="PROSITE" id="PS50109"/>
    </source>
</evidence>
<dbReference type="SUPFAM" id="SSF55874">
    <property type="entry name" value="ATPase domain of HSP90 chaperone/DNA topoisomerase II/histidine kinase"/>
    <property type="match status" value="1"/>
</dbReference>
<evidence type="ECO:0000313" key="6">
    <source>
        <dbReference type="Proteomes" id="UP001464891"/>
    </source>
</evidence>
<dbReference type="Pfam" id="PF00512">
    <property type="entry name" value="HisKA"/>
    <property type="match status" value="1"/>
</dbReference>
<dbReference type="CDD" id="cd00082">
    <property type="entry name" value="HisKA"/>
    <property type="match status" value="1"/>
</dbReference>
<dbReference type="SMART" id="SM00388">
    <property type="entry name" value="HisKA"/>
    <property type="match status" value="1"/>
</dbReference>
<keyword evidence="3 5" id="KW-0418">Kinase</keyword>
<evidence type="ECO:0000313" key="5">
    <source>
        <dbReference type="EMBL" id="MEP0817411.1"/>
    </source>
</evidence>
<protein>
    <recommendedName>
        <fullName evidence="2">histidine kinase</fullName>
        <ecNumber evidence="2">2.7.13.3</ecNumber>
    </recommendedName>
</protein>
<dbReference type="EMBL" id="JAMPKM010000004">
    <property type="protein sequence ID" value="MEP0817411.1"/>
    <property type="molecule type" value="Genomic_DNA"/>
</dbReference>
<sequence length="556" mass="61073">MHQWLLPSLSEVLAKSASNEVTNGVTSARETHDETHEVSVISAETSRNHVSIARQQVRAEREWWGAIAALNVLLEVTLPELAEPVATVHSPRKQHSVRQAKQGLILAGPSCILTQPSLNARLASWVFTPKALDAFAWMPFQLPPASSSQEVSEVLETTPALPVLPGDPLAAEQFCLVLTSTFSLVMVLGEKATGAPAFSFSFDPEVVQSAWRSLRPRALLTSPHQVERLDALVAQFAPTAPHYKTVMQFSQLLLQHLPDPIDLEAEALNSSRLATHSFNSETVHLVAEPFPELAMASVATTPMPSEVHAPAEVMAEPKSNLDVELLQAIAHEVRTPLTTIRTLTRLLLKRKDLAPEVLKRLEIIDRECNEQIDRFGLIFRAVELETSAVKRPPVALASTSIDQVLQQSIPRWEKQASLRNLTLKVLLPQKMPMVVSDPTMLDQALTSLIERFTRNLPGGSHIQVQVMLAGSQLKLQLQSELQPETDPSTHTSHSARSALKSIGQLLMFQPETGSLSLSLGVTKNLFQALGGKLIVREKPQQGEVMTIFLPLEVSHS</sequence>
<dbReference type="PANTHER" id="PTHR45569:SF1">
    <property type="entry name" value="SENSOR PROTEIN KDPD"/>
    <property type="match status" value="1"/>
</dbReference>
<dbReference type="InterPro" id="IPR052023">
    <property type="entry name" value="Histidine_kinase_KdpD"/>
</dbReference>
<dbReference type="InterPro" id="IPR036890">
    <property type="entry name" value="HATPase_C_sf"/>
</dbReference>
<dbReference type="PANTHER" id="PTHR45569">
    <property type="entry name" value="SENSOR PROTEIN KDPD"/>
    <property type="match status" value="1"/>
</dbReference>
<evidence type="ECO:0000256" key="3">
    <source>
        <dbReference type="ARBA" id="ARBA00022777"/>
    </source>
</evidence>
<evidence type="ECO:0000256" key="1">
    <source>
        <dbReference type="ARBA" id="ARBA00000085"/>
    </source>
</evidence>
<reference evidence="5 6" key="1">
    <citation type="submission" date="2022-04" db="EMBL/GenBank/DDBJ databases">
        <title>Positive selection, recombination, and allopatry shape intraspecific diversity of widespread and dominant cyanobacteria.</title>
        <authorList>
            <person name="Wei J."/>
            <person name="Shu W."/>
            <person name="Hu C."/>
        </authorList>
    </citation>
    <scope>NUCLEOTIDE SEQUENCE [LARGE SCALE GENOMIC DNA]</scope>
    <source>
        <strain evidence="5 6">GB2-A4</strain>
    </source>
</reference>
<evidence type="ECO:0000256" key="2">
    <source>
        <dbReference type="ARBA" id="ARBA00012438"/>
    </source>
</evidence>
<name>A0ABV0J6L2_9CYAN</name>
<keyword evidence="3 5" id="KW-0808">Transferase</keyword>
<proteinExistence type="predicted"/>
<dbReference type="RefSeq" id="WP_190438489.1">
    <property type="nucleotide sequence ID" value="NZ_JAMPKM010000004.1"/>
</dbReference>
<organism evidence="5 6">
    <name type="scientific">Trichocoleus desertorum GB2-A4</name>
    <dbReference type="NCBI Taxonomy" id="2933944"/>
    <lineage>
        <taxon>Bacteria</taxon>
        <taxon>Bacillati</taxon>
        <taxon>Cyanobacteriota</taxon>
        <taxon>Cyanophyceae</taxon>
        <taxon>Leptolyngbyales</taxon>
        <taxon>Trichocoleusaceae</taxon>
        <taxon>Trichocoleus</taxon>
    </lineage>
</organism>
<dbReference type="SUPFAM" id="SSF47384">
    <property type="entry name" value="Homodimeric domain of signal transducing histidine kinase"/>
    <property type="match status" value="1"/>
</dbReference>
<dbReference type="Gene3D" id="3.30.565.10">
    <property type="entry name" value="Histidine kinase-like ATPase, C-terminal domain"/>
    <property type="match status" value="1"/>
</dbReference>
<feature type="domain" description="Histidine kinase" evidence="4">
    <location>
        <begin position="328"/>
        <end position="553"/>
    </location>
</feature>
<gene>
    <name evidence="5" type="ORF">NC998_09920</name>
</gene>
<dbReference type="PROSITE" id="PS50109">
    <property type="entry name" value="HIS_KIN"/>
    <property type="match status" value="1"/>
</dbReference>
<dbReference type="GO" id="GO:0016301">
    <property type="term" value="F:kinase activity"/>
    <property type="evidence" value="ECO:0007669"/>
    <property type="project" value="UniProtKB-KW"/>
</dbReference>
<dbReference type="Proteomes" id="UP001464891">
    <property type="component" value="Unassembled WGS sequence"/>
</dbReference>
<dbReference type="InterPro" id="IPR036097">
    <property type="entry name" value="HisK_dim/P_sf"/>
</dbReference>
<dbReference type="Gene3D" id="1.10.287.130">
    <property type="match status" value="1"/>
</dbReference>
<dbReference type="InterPro" id="IPR005467">
    <property type="entry name" value="His_kinase_dom"/>
</dbReference>
<comment type="catalytic activity">
    <reaction evidence="1">
        <text>ATP + protein L-histidine = ADP + protein N-phospho-L-histidine.</text>
        <dbReference type="EC" id="2.7.13.3"/>
    </reaction>
</comment>